<dbReference type="PROSITE" id="PS50125">
    <property type="entry name" value="GUANYLATE_CYCLASE_2"/>
    <property type="match status" value="1"/>
</dbReference>
<dbReference type="CDD" id="cd07302">
    <property type="entry name" value="CHD"/>
    <property type="match status" value="1"/>
</dbReference>
<dbReference type="OrthoDB" id="60033at2759"/>
<dbReference type="VEuPathDB" id="AmoebaDB:FDP41_000853"/>
<dbReference type="GeneID" id="68108071"/>
<comment type="caution">
    <text evidence="2">The sequence shown here is derived from an EMBL/GenBank/DDBJ whole genome shotgun (WGS) entry which is preliminary data.</text>
</comment>
<evidence type="ECO:0000313" key="3">
    <source>
        <dbReference type="Proteomes" id="UP000444721"/>
    </source>
</evidence>
<evidence type="ECO:0000313" key="2">
    <source>
        <dbReference type="EMBL" id="KAF0984954.1"/>
    </source>
</evidence>
<gene>
    <name evidence="2" type="ORF">FDP41_000853</name>
</gene>
<organism evidence="2 3">
    <name type="scientific">Naegleria fowleri</name>
    <name type="common">Brain eating amoeba</name>
    <dbReference type="NCBI Taxonomy" id="5763"/>
    <lineage>
        <taxon>Eukaryota</taxon>
        <taxon>Discoba</taxon>
        <taxon>Heterolobosea</taxon>
        <taxon>Tetramitia</taxon>
        <taxon>Eutetramitia</taxon>
        <taxon>Vahlkampfiidae</taxon>
        <taxon>Naegleria</taxon>
    </lineage>
</organism>
<proteinExistence type="predicted"/>
<dbReference type="Proteomes" id="UP000444721">
    <property type="component" value="Unassembled WGS sequence"/>
</dbReference>
<sequence>MIPKDLTTVGMKLRNMSVMFCGIADFTEIAETADLVVFLSIVTEYFERVCKIVEVHYGVIDKIIEGSVMVLFGAENHQVCACHAALEILESLREFEKRWEECNFSKPQVNTILVSIVEKCFVDAWNPITV</sequence>
<dbReference type="RefSeq" id="XP_044569667.1">
    <property type="nucleotide sequence ID" value="XM_044712393.1"/>
</dbReference>
<evidence type="ECO:0000259" key="1">
    <source>
        <dbReference type="PROSITE" id="PS50125"/>
    </source>
</evidence>
<dbReference type="VEuPathDB" id="AmoebaDB:NfTy_032380"/>
<keyword evidence="3" id="KW-1185">Reference proteome</keyword>
<dbReference type="Gene3D" id="3.30.70.1230">
    <property type="entry name" value="Nucleotide cyclase"/>
    <property type="match status" value="1"/>
</dbReference>
<dbReference type="InterPro" id="IPR029787">
    <property type="entry name" value="Nucleotide_cyclase"/>
</dbReference>
<dbReference type="GO" id="GO:0009190">
    <property type="term" value="P:cyclic nucleotide biosynthetic process"/>
    <property type="evidence" value="ECO:0007669"/>
    <property type="project" value="InterPro"/>
</dbReference>
<reference evidence="2 3" key="1">
    <citation type="journal article" date="2019" name="Sci. Rep.">
        <title>Nanopore sequencing improves the draft genome of the human pathogenic amoeba Naegleria fowleri.</title>
        <authorList>
            <person name="Liechti N."/>
            <person name="Schurch N."/>
            <person name="Bruggmann R."/>
            <person name="Wittwer M."/>
        </authorList>
    </citation>
    <scope>NUCLEOTIDE SEQUENCE [LARGE SCALE GENOMIC DNA]</scope>
    <source>
        <strain evidence="2 3">ATCC 30894</strain>
    </source>
</reference>
<accession>A0A6A5CEE2</accession>
<feature type="domain" description="Guanylate cyclase" evidence="1">
    <location>
        <begin position="17"/>
        <end position="95"/>
    </location>
</feature>
<dbReference type="GO" id="GO:0035556">
    <property type="term" value="P:intracellular signal transduction"/>
    <property type="evidence" value="ECO:0007669"/>
    <property type="project" value="InterPro"/>
</dbReference>
<dbReference type="VEuPathDB" id="AmoebaDB:NF0117480"/>
<name>A0A6A5CEE2_NAEFO</name>
<dbReference type="EMBL" id="VFQX01000002">
    <property type="protein sequence ID" value="KAF0984954.1"/>
    <property type="molecule type" value="Genomic_DNA"/>
</dbReference>
<dbReference type="Pfam" id="PF00211">
    <property type="entry name" value="Guanylate_cyc"/>
    <property type="match status" value="1"/>
</dbReference>
<dbReference type="AlphaFoldDB" id="A0A6A5CEE2"/>
<dbReference type="SUPFAM" id="SSF55073">
    <property type="entry name" value="Nucleotide cyclase"/>
    <property type="match status" value="1"/>
</dbReference>
<dbReference type="InterPro" id="IPR001054">
    <property type="entry name" value="A/G_cyclase"/>
</dbReference>
<protein>
    <recommendedName>
        <fullName evidence="1">Guanylate cyclase domain-containing protein</fullName>
    </recommendedName>
</protein>